<dbReference type="InterPro" id="IPR036061">
    <property type="entry name" value="CheW-like_dom_sf"/>
</dbReference>
<dbReference type="SMART" id="SM00073">
    <property type="entry name" value="HPT"/>
    <property type="match status" value="1"/>
</dbReference>
<dbReference type="eggNOG" id="COG0643">
    <property type="taxonomic scope" value="Bacteria"/>
</dbReference>
<evidence type="ECO:0000256" key="3">
    <source>
        <dbReference type="ARBA" id="ARBA00022553"/>
    </source>
</evidence>
<gene>
    <name evidence="15" type="ORF">TresaDRAFT_0534</name>
</gene>
<dbReference type="SMART" id="SM00260">
    <property type="entry name" value="CheW"/>
    <property type="match status" value="1"/>
</dbReference>
<reference evidence="15 16" key="1">
    <citation type="submission" date="2011-09" db="EMBL/GenBank/DDBJ databases">
        <title>The draft genome of Treponema saccharophilum DSM 2985.</title>
        <authorList>
            <consortium name="US DOE Joint Genome Institute (JGI-PGF)"/>
            <person name="Lucas S."/>
            <person name="Copeland A."/>
            <person name="Lapidus A."/>
            <person name="Glavina del Rio T."/>
            <person name="Dalin E."/>
            <person name="Tice H."/>
            <person name="Bruce D."/>
            <person name="Goodwin L."/>
            <person name="Pitluck S."/>
            <person name="Peters L."/>
            <person name="Kyrpides N."/>
            <person name="Mavromatis K."/>
            <person name="Ivanova N."/>
            <person name="Markowitz V."/>
            <person name="Cheng J.-F."/>
            <person name="Hugenholtz P."/>
            <person name="Woyke T."/>
            <person name="Wu D."/>
            <person name="Gronow S."/>
            <person name="Wellnitz S."/>
            <person name="Brambilla E."/>
            <person name="Klenk H.-P."/>
            <person name="Eisen J.A."/>
        </authorList>
    </citation>
    <scope>NUCLEOTIDE SEQUENCE [LARGE SCALE GENOMIC DNA]</scope>
    <source>
        <strain evidence="15 16">DSM 2985</strain>
    </source>
</reference>
<keyword evidence="16" id="KW-1185">Reference proteome</keyword>
<dbReference type="GO" id="GO:0006935">
    <property type="term" value="P:chemotaxis"/>
    <property type="evidence" value="ECO:0007669"/>
    <property type="project" value="InterPro"/>
</dbReference>
<evidence type="ECO:0000256" key="6">
    <source>
        <dbReference type="ARBA" id="ARBA00022777"/>
    </source>
</evidence>
<evidence type="ECO:0000256" key="5">
    <source>
        <dbReference type="ARBA" id="ARBA00022741"/>
    </source>
</evidence>
<dbReference type="PANTHER" id="PTHR43395">
    <property type="entry name" value="SENSOR HISTIDINE KINASE CHEA"/>
    <property type="match status" value="1"/>
</dbReference>
<dbReference type="SMART" id="SM00448">
    <property type="entry name" value="REC"/>
    <property type="match status" value="1"/>
</dbReference>
<dbReference type="SUPFAM" id="SSF55874">
    <property type="entry name" value="ATPase domain of HSP90 chaperone/DNA topoisomerase II/histidine kinase"/>
    <property type="match status" value="1"/>
</dbReference>
<proteinExistence type="predicted"/>
<sequence length="693" mass="78861">MAKISSDITESYIAEIGELIVEFKNDVLALKAAPKDEGILSRLLRNLHTMKGNSRMLGFSCVERLSHSVEDVYKSVKDGKIRNSDRLVQLVSVVADKIMECVAHIKRTGSDAMNIDIYLQYCDKIAAGELVDLDAFTADVSRVESDEDAEDDAPVSDIQSIRIKLSRVNEIISSFDTMITREFRLKHQLDEIRRLEEKIGNHELSKIRKQFESDLFALETSIFSVQERVFDLRMLPIEIVLRPFSSKIALEAMQLGKEVVCDIPETDIAIDKVILEQLGDILMHLVRNALDHGIELPEVREKAGKKRQGTIRIECIRSSKHIELTVSDDGGGLDFARIREKAMKVYPERAEEISEMVDRELSQFLFQSGFSTRDTVTEISGRGVGLDVVWTNVERIKGRIKIESEPGKGTAFILRIPMSLSTLQGLFVYSNKDKFLVPSQHIVDIIYRKRSEYITLQNQRYIRLESQLIPCFSLSSLFTEQRGFKNYDADSILIAEYMEQRIGIIVEQVQQYVSLVVKPLPKAFKNFSILQGIVFDEHYDIVPILHVPDILKKFKSLRGYDIKKYEAATKKRNIWILVVDDSDTTRHIEKSILENGGFSVDTATDGIDALESLKRKQYDLVLTDKDMPRMNGLVLIDNIRRMEQYKTVPVIVVSADQNPEIKAQFERSGANAFIAKGDFKRGNLISAVQELVR</sequence>
<dbReference type="InterPro" id="IPR036890">
    <property type="entry name" value="HATPase_C_sf"/>
</dbReference>
<comment type="catalytic activity">
    <reaction evidence="1">
        <text>ATP + protein L-histidine = ADP + protein N-phospho-L-histidine.</text>
        <dbReference type="EC" id="2.7.13.3"/>
    </reaction>
</comment>
<evidence type="ECO:0000259" key="12">
    <source>
        <dbReference type="PROSITE" id="PS50110"/>
    </source>
</evidence>
<dbReference type="SUPFAM" id="SSF50341">
    <property type="entry name" value="CheW-like"/>
    <property type="match status" value="1"/>
</dbReference>
<evidence type="ECO:0000256" key="8">
    <source>
        <dbReference type="ARBA" id="ARBA00035100"/>
    </source>
</evidence>
<evidence type="ECO:0000313" key="16">
    <source>
        <dbReference type="Proteomes" id="UP000003571"/>
    </source>
</evidence>
<dbReference type="InterPro" id="IPR003594">
    <property type="entry name" value="HATPase_dom"/>
</dbReference>
<dbReference type="PROSITE" id="PS50109">
    <property type="entry name" value="HIS_KIN"/>
    <property type="match status" value="1"/>
</dbReference>
<accession>H7EPN9</accession>
<dbReference type="SUPFAM" id="SSF47226">
    <property type="entry name" value="Histidine-containing phosphotransfer domain, HPT domain"/>
    <property type="match status" value="1"/>
</dbReference>
<comment type="function">
    <text evidence="8">Involved in the transmission of sensory signals from the chemoreceptors to the flagellar motors. CheA is autophosphorylated; it can transfer its phosphate group to either CheB or CheY.</text>
</comment>
<dbReference type="STRING" id="907348.TresaDRAFT_0534"/>
<evidence type="ECO:0000256" key="4">
    <source>
        <dbReference type="ARBA" id="ARBA00022679"/>
    </source>
</evidence>
<dbReference type="InterPro" id="IPR001789">
    <property type="entry name" value="Sig_transdc_resp-reg_receiver"/>
</dbReference>
<evidence type="ECO:0000256" key="10">
    <source>
        <dbReference type="PROSITE-ProRule" id="PRU00169"/>
    </source>
</evidence>
<feature type="modified residue" description="4-aspartylphosphate" evidence="10">
    <location>
        <position position="624"/>
    </location>
</feature>
<dbReference type="RefSeq" id="WP_002706619.1">
    <property type="nucleotide sequence ID" value="NZ_AGRW01000055.1"/>
</dbReference>
<keyword evidence="6 15" id="KW-0418">Kinase</keyword>
<dbReference type="InterPro" id="IPR004358">
    <property type="entry name" value="Sig_transdc_His_kin-like_C"/>
</dbReference>
<name>H7EPN9_9SPIR</name>
<dbReference type="SMART" id="SM00387">
    <property type="entry name" value="HATPase_c"/>
    <property type="match status" value="1"/>
</dbReference>
<evidence type="ECO:0000256" key="1">
    <source>
        <dbReference type="ARBA" id="ARBA00000085"/>
    </source>
</evidence>
<dbReference type="InterPro" id="IPR002545">
    <property type="entry name" value="CheW-lke_dom"/>
</dbReference>
<dbReference type="Pfam" id="PF01627">
    <property type="entry name" value="Hpt"/>
    <property type="match status" value="1"/>
</dbReference>
<dbReference type="Gene3D" id="1.20.120.160">
    <property type="entry name" value="HPT domain"/>
    <property type="match status" value="1"/>
</dbReference>
<dbReference type="GO" id="GO:0005524">
    <property type="term" value="F:ATP binding"/>
    <property type="evidence" value="ECO:0007669"/>
    <property type="project" value="UniProtKB-KW"/>
</dbReference>
<evidence type="ECO:0000259" key="13">
    <source>
        <dbReference type="PROSITE" id="PS50851"/>
    </source>
</evidence>
<dbReference type="EC" id="2.7.13.3" evidence="2"/>
<evidence type="ECO:0000259" key="14">
    <source>
        <dbReference type="PROSITE" id="PS50894"/>
    </source>
</evidence>
<dbReference type="PANTHER" id="PTHR43395:SF10">
    <property type="entry name" value="CHEMOTAXIS PROTEIN CHEA"/>
    <property type="match status" value="1"/>
</dbReference>
<dbReference type="Gene3D" id="3.30.565.10">
    <property type="entry name" value="Histidine kinase-like ATPase, C-terminal domain"/>
    <property type="match status" value="1"/>
</dbReference>
<dbReference type="SUPFAM" id="SSF52172">
    <property type="entry name" value="CheY-like"/>
    <property type="match status" value="1"/>
</dbReference>
<keyword evidence="5" id="KW-0547">Nucleotide-binding</keyword>
<dbReference type="Gene3D" id="3.40.50.2300">
    <property type="match status" value="1"/>
</dbReference>
<dbReference type="PROSITE" id="PS50851">
    <property type="entry name" value="CHEW"/>
    <property type="match status" value="1"/>
</dbReference>
<dbReference type="FunFam" id="3.30.565.10:FF:000016">
    <property type="entry name" value="Chemotaxis protein CheA, putative"/>
    <property type="match status" value="1"/>
</dbReference>
<evidence type="ECO:0000259" key="11">
    <source>
        <dbReference type="PROSITE" id="PS50109"/>
    </source>
</evidence>
<dbReference type="GO" id="GO:0000155">
    <property type="term" value="F:phosphorelay sensor kinase activity"/>
    <property type="evidence" value="ECO:0007669"/>
    <property type="project" value="UniProtKB-ARBA"/>
</dbReference>
<comment type="caution">
    <text evidence="15">The sequence shown here is derived from an EMBL/GenBank/DDBJ whole genome shotgun (WGS) entry which is preliminary data.</text>
</comment>
<dbReference type="Proteomes" id="UP000003571">
    <property type="component" value="Unassembled WGS sequence"/>
</dbReference>
<feature type="domain" description="Histidine kinase" evidence="11">
    <location>
        <begin position="190"/>
        <end position="420"/>
    </location>
</feature>
<protein>
    <recommendedName>
        <fullName evidence="2">histidine kinase</fullName>
        <ecNumber evidence="2">2.7.13.3</ecNumber>
    </recommendedName>
</protein>
<dbReference type="PRINTS" id="PR00344">
    <property type="entry name" value="BCTRLSENSOR"/>
</dbReference>
<dbReference type="InterPro" id="IPR036641">
    <property type="entry name" value="HPT_dom_sf"/>
</dbReference>
<dbReference type="InterPro" id="IPR051315">
    <property type="entry name" value="Bact_Chemotaxis_CheA"/>
</dbReference>
<dbReference type="InterPro" id="IPR011006">
    <property type="entry name" value="CheY-like_superfamily"/>
</dbReference>
<dbReference type="CDD" id="cd00088">
    <property type="entry name" value="HPT"/>
    <property type="match status" value="1"/>
</dbReference>
<evidence type="ECO:0000256" key="7">
    <source>
        <dbReference type="ARBA" id="ARBA00022840"/>
    </source>
</evidence>
<evidence type="ECO:0000256" key="9">
    <source>
        <dbReference type="PROSITE-ProRule" id="PRU00110"/>
    </source>
</evidence>
<dbReference type="EMBL" id="AGRW01000055">
    <property type="protein sequence ID" value="EIC00440.1"/>
    <property type="molecule type" value="Genomic_DNA"/>
</dbReference>
<dbReference type="AlphaFoldDB" id="H7EPN9"/>
<evidence type="ECO:0000313" key="15">
    <source>
        <dbReference type="EMBL" id="EIC00440.1"/>
    </source>
</evidence>
<dbReference type="Pfam" id="PF02518">
    <property type="entry name" value="HATPase_c"/>
    <property type="match status" value="1"/>
</dbReference>
<keyword evidence="4" id="KW-0808">Transferase</keyword>
<feature type="domain" description="HPt" evidence="14">
    <location>
        <begin position="1"/>
        <end position="105"/>
    </location>
</feature>
<dbReference type="Pfam" id="PF00072">
    <property type="entry name" value="Response_reg"/>
    <property type="match status" value="1"/>
</dbReference>
<dbReference type="OrthoDB" id="9803176at2"/>
<dbReference type="PATRIC" id="fig|907348.3.peg.2952"/>
<dbReference type="Pfam" id="PF01584">
    <property type="entry name" value="CheW"/>
    <property type="match status" value="1"/>
</dbReference>
<dbReference type="PROSITE" id="PS50894">
    <property type="entry name" value="HPT"/>
    <property type="match status" value="1"/>
</dbReference>
<keyword evidence="7" id="KW-0067">ATP-binding</keyword>
<dbReference type="InterPro" id="IPR005467">
    <property type="entry name" value="His_kinase_dom"/>
</dbReference>
<dbReference type="PROSITE" id="PS50110">
    <property type="entry name" value="RESPONSE_REGULATORY"/>
    <property type="match status" value="1"/>
</dbReference>
<evidence type="ECO:0000256" key="2">
    <source>
        <dbReference type="ARBA" id="ARBA00012438"/>
    </source>
</evidence>
<feature type="modified residue" description="Phosphohistidine" evidence="9">
    <location>
        <position position="48"/>
    </location>
</feature>
<feature type="domain" description="Response regulatory" evidence="12">
    <location>
        <begin position="575"/>
        <end position="691"/>
    </location>
</feature>
<dbReference type="InterPro" id="IPR008207">
    <property type="entry name" value="Sig_transdc_His_kin_Hpt_dom"/>
</dbReference>
<feature type="domain" description="CheW-like" evidence="13">
    <location>
        <begin position="422"/>
        <end position="556"/>
    </location>
</feature>
<keyword evidence="3 10" id="KW-0597">Phosphoprotein</keyword>
<organism evidence="15 16">
    <name type="scientific">Treponema saccharophilum DSM 2985</name>
    <dbReference type="NCBI Taxonomy" id="907348"/>
    <lineage>
        <taxon>Bacteria</taxon>
        <taxon>Pseudomonadati</taxon>
        <taxon>Spirochaetota</taxon>
        <taxon>Spirochaetia</taxon>
        <taxon>Spirochaetales</taxon>
        <taxon>Treponemataceae</taxon>
        <taxon>Treponema</taxon>
    </lineage>
</organism>